<dbReference type="Proteomes" id="UP000298603">
    <property type="component" value="Chromosome"/>
</dbReference>
<evidence type="ECO:0000256" key="6">
    <source>
        <dbReference type="HAMAP-Rule" id="MF_00073"/>
    </source>
</evidence>
<evidence type="ECO:0000313" key="9">
    <source>
        <dbReference type="Proteomes" id="UP000298603"/>
    </source>
</evidence>
<evidence type="ECO:0000256" key="2">
    <source>
        <dbReference type="ARBA" id="ARBA00022814"/>
    </source>
</evidence>
<keyword evidence="5 6" id="KW-0804">Transcription</keyword>
<dbReference type="HAMAP" id="MF_00073">
    <property type="entry name" value="NusB"/>
    <property type="match status" value="1"/>
</dbReference>
<accession>A0A4D6YBK2</accession>
<name>A0A4D6YBK2_9GAMM</name>
<keyword evidence="2 6" id="KW-0889">Transcription antitermination</keyword>
<dbReference type="OrthoDB" id="9789556at2"/>
<dbReference type="GO" id="GO:0003723">
    <property type="term" value="F:RNA binding"/>
    <property type="evidence" value="ECO:0007669"/>
    <property type="project" value="UniProtKB-UniRule"/>
</dbReference>
<evidence type="ECO:0000313" key="8">
    <source>
        <dbReference type="EMBL" id="QCI27286.1"/>
    </source>
</evidence>
<dbReference type="GO" id="GO:0005829">
    <property type="term" value="C:cytosol"/>
    <property type="evidence" value="ECO:0007669"/>
    <property type="project" value="TreeGrafter"/>
</dbReference>
<keyword evidence="3 6" id="KW-0694">RNA-binding</keyword>
<comment type="function">
    <text evidence="6">Involved in transcription antitermination. Required for transcription of ribosomal RNA (rRNA) genes. Binds specifically to the boxA antiterminator sequence of the ribosomal RNA (rrn) operons.</text>
</comment>
<dbReference type="InterPro" id="IPR006027">
    <property type="entry name" value="NusB_RsmB_TIM44"/>
</dbReference>
<protein>
    <recommendedName>
        <fullName evidence="6">Transcription antitermination protein NusB</fullName>
    </recommendedName>
    <alternativeName>
        <fullName evidence="6">Antitermination factor NusB</fullName>
    </alternativeName>
</protein>
<dbReference type="SUPFAM" id="SSF48013">
    <property type="entry name" value="NusB-like"/>
    <property type="match status" value="1"/>
</dbReference>
<organism evidence="8 9">
    <name type="scientific">Buchnera aphidicola</name>
    <name type="common">Therioaphis trifolii</name>
    <dbReference type="NCBI Taxonomy" id="1241884"/>
    <lineage>
        <taxon>Bacteria</taxon>
        <taxon>Pseudomonadati</taxon>
        <taxon>Pseudomonadota</taxon>
        <taxon>Gammaproteobacteria</taxon>
        <taxon>Enterobacterales</taxon>
        <taxon>Erwiniaceae</taxon>
        <taxon>Buchnera</taxon>
    </lineage>
</organism>
<comment type="similarity">
    <text evidence="1 6">Belongs to the NusB family.</text>
</comment>
<dbReference type="InterPro" id="IPR011605">
    <property type="entry name" value="NusB_fam"/>
</dbReference>
<proteinExistence type="inferred from homology"/>
<evidence type="ECO:0000259" key="7">
    <source>
        <dbReference type="Pfam" id="PF01029"/>
    </source>
</evidence>
<dbReference type="AlphaFoldDB" id="A0A4D6YBK2"/>
<sequence length="139" mass="16710">MYHQTRRNARKYIIQALYTWEISKNNILDIKNQYLKKMNKKIVDIKYFHELMTKVINNHEKLDQKIKKCLHIKMQKIGQIEKAILRLSFYELYNRKDIPYKVSINESIELAKLFGSNNSYKFINGVLQNAKDNIKNIKT</sequence>
<dbReference type="PANTHER" id="PTHR11078">
    <property type="entry name" value="N UTILIZATION SUBSTANCE PROTEIN B-RELATED"/>
    <property type="match status" value="1"/>
</dbReference>
<dbReference type="InterPro" id="IPR035926">
    <property type="entry name" value="NusB-like_sf"/>
</dbReference>
<evidence type="ECO:0000256" key="3">
    <source>
        <dbReference type="ARBA" id="ARBA00022884"/>
    </source>
</evidence>
<dbReference type="EMBL" id="CP032996">
    <property type="protein sequence ID" value="QCI27286.1"/>
    <property type="molecule type" value="Genomic_DNA"/>
</dbReference>
<reference evidence="8 9" key="1">
    <citation type="submission" date="2018-10" db="EMBL/GenBank/DDBJ databases">
        <title>Comparative functional genomics of the obligate endosymbiont Buchnera aphidicola.</title>
        <authorList>
            <person name="Chong R.A."/>
        </authorList>
    </citation>
    <scope>NUCLEOTIDE SEQUENCE [LARGE SCALE GENOMIC DNA]</scope>
    <source>
        <strain evidence="8 9">Tma</strain>
    </source>
</reference>
<dbReference type="NCBIfam" id="TIGR01951">
    <property type="entry name" value="nusB"/>
    <property type="match status" value="1"/>
</dbReference>
<dbReference type="GO" id="GO:0006353">
    <property type="term" value="P:DNA-templated transcription termination"/>
    <property type="evidence" value="ECO:0007669"/>
    <property type="project" value="UniProtKB-UniRule"/>
</dbReference>
<keyword evidence="4 6" id="KW-0805">Transcription regulation</keyword>
<evidence type="ECO:0000256" key="4">
    <source>
        <dbReference type="ARBA" id="ARBA00023015"/>
    </source>
</evidence>
<dbReference type="RefSeq" id="WP_158349552.1">
    <property type="nucleotide sequence ID" value="NZ_CP032996.1"/>
</dbReference>
<evidence type="ECO:0000256" key="5">
    <source>
        <dbReference type="ARBA" id="ARBA00023163"/>
    </source>
</evidence>
<evidence type="ECO:0000256" key="1">
    <source>
        <dbReference type="ARBA" id="ARBA00005952"/>
    </source>
</evidence>
<keyword evidence="9" id="KW-1185">Reference proteome</keyword>
<dbReference type="Pfam" id="PF01029">
    <property type="entry name" value="NusB"/>
    <property type="match status" value="1"/>
</dbReference>
<gene>
    <name evidence="6 8" type="primary">nusB</name>
    <name evidence="8" type="ORF">D9V81_01540</name>
</gene>
<dbReference type="GO" id="GO:0031564">
    <property type="term" value="P:transcription antitermination"/>
    <property type="evidence" value="ECO:0007669"/>
    <property type="project" value="UniProtKB-KW"/>
</dbReference>
<dbReference type="Gene3D" id="1.10.940.10">
    <property type="entry name" value="NusB-like"/>
    <property type="match status" value="1"/>
</dbReference>
<feature type="domain" description="NusB/RsmB/TIM44" evidence="7">
    <location>
        <begin position="7"/>
        <end position="130"/>
    </location>
</feature>
<dbReference type="PANTHER" id="PTHR11078:SF3">
    <property type="entry name" value="ANTITERMINATION NUSB DOMAIN-CONTAINING PROTEIN"/>
    <property type="match status" value="1"/>
</dbReference>